<reference evidence="2 3" key="1">
    <citation type="journal article" date="2019" name="Int. J. Syst. Evol. Microbiol.">
        <title>The Global Catalogue of Microorganisms (GCM) 10K type strain sequencing project: providing services to taxonomists for standard genome sequencing and annotation.</title>
        <authorList>
            <consortium name="The Broad Institute Genomics Platform"/>
            <consortium name="The Broad Institute Genome Sequencing Center for Infectious Disease"/>
            <person name="Wu L."/>
            <person name="Ma J."/>
        </authorList>
    </citation>
    <scope>NUCLEOTIDE SEQUENCE [LARGE SCALE GENOMIC DNA]</scope>
    <source>
        <strain evidence="2 3">JCM 12389</strain>
    </source>
</reference>
<sequence>MTNRLLQIRRLNDNDFEYLTNMKTGIEDDYVVRIFQKLIHSDEHALYGLFDRNQMLTVAGYSIYLRQYAMLGRLRSDRRFLAKGNATELLKHIIRDLKERKDIKWIGANTEIHNKPALKVLEKLGFPSHPPLYPVKLNNGETVKGTAGPLWDQLETTEEKREILNLFEKSDFEVFPYQCYYPFPYQDNFLTNEDLAESLFFANKDRTRFFIMKEDQKKELYAMVMYPWNDHFEQPGFWDTVMNQLETNFTEHRLWIDFMQEGLDRAKNLDSFEIRKPWVLHGVWKETDGKRSP</sequence>
<evidence type="ECO:0000313" key="2">
    <source>
        <dbReference type="EMBL" id="GAA0499414.1"/>
    </source>
</evidence>
<name>A0ABN1BK78_9BACI</name>
<proteinExistence type="predicted"/>
<dbReference type="Gene3D" id="3.40.630.30">
    <property type="match status" value="1"/>
</dbReference>
<feature type="domain" description="N-acetyltransferase" evidence="1">
    <location>
        <begin position="6"/>
        <end position="155"/>
    </location>
</feature>
<dbReference type="PROSITE" id="PS51186">
    <property type="entry name" value="GNAT"/>
    <property type="match status" value="1"/>
</dbReference>
<dbReference type="InterPro" id="IPR000182">
    <property type="entry name" value="GNAT_dom"/>
</dbReference>
<dbReference type="EMBL" id="BAAADO010000006">
    <property type="protein sequence ID" value="GAA0499414.1"/>
    <property type="molecule type" value="Genomic_DNA"/>
</dbReference>
<dbReference type="InterPro" id="IPR016181">
    <property type="entry name" value="Acyl_CoA_acyltransferase"/>
</dbReference>
<dbReference type="RefSeq" id="WP_343842396.1">
    <property type="nucleotide sequence ID" value="NZ_BAAADO010000006.1"/>
</dbReference>
<dbReference type="Proteomes" id="UP001500880">
    <property type="component" value="Unassembled WGS sequence"/>
</dbReference>
<organism evidence="2 3">
    <name type="scientific">Salinibacillus aidingensis</name>
    <dbReference type="NCBI Taxonomy" id="237684"/>
    <lineage>
        <taxon>Bacteria</taxon>
        <taxon>Bacillati</taxon>
        <taxon>Bacillota</taxon>
        <taxon>Bacilli</taxon>
        <taxon>Bacillales</taxon>
        <taxon>Bacillaceae</taxon>
        <taxon>Salinibacillus</taxon>
    </lineage>
</organism>
<dbReference type="SUPFAM" id="SSF55729">
    <property type="entry name" value="Acyl-CoA N-acyltransferases (Nat)"/>
    <property type="match status" value="1"/>
</dbReference>
<protein>
    <recommendedName>
        <fullName evidence="1">N-acetyltransferase domain-containing protein</fullName>
    </recommendedName>
</protein>
<evidence type="ECO:0000313" key="3">
    <source>
        <dbReference type="Proteomes" id="UP001500880"/>
    </source>
</evidence>
<keyword evidence="3" id="KW-1185">Reference proteome</keyword>
<evidence type="ECO:0000259" key="1">
    <source>
        <dbReference type="PROSITE" id="PS51186"/>
    </source>
</evidence>
<dbReference type="Pfam" id="PF00583">
    <property type="entry name" value="Acetyltransf_1"/>
    <property type="match status" value="1"/>
</dbReference>
<comment type="caution">
    <text evidence="2">The sequence shown here is derived from an EMBL/GenBank/DDBJ whole genome shotgun (WGS) entry which is preliminary data.</text>
</comment>
<accession>A0ABN1BK78</accession>
<gene>
    <name evidence="2" type="ORF">GCM10008986_28220</name>
</gene>